<name>A0A1X7UDA4_AMPQE</name>
<feature type="compositionally biased region" description="Low complexity" evidence="1">
    <location>
        <begin position="118"/>
        <end position="134"/>
    </location>
</feature>
<proteinExistence type="predicted"/>
<dbReference type="InterPro" id="IPR036397">
    <property type="entry name" value="RNaseH_sf"/>
</dbReference>
<feature type="region of interest" description="Disordered" evidence="1">
    <location>
        <begin position="118"/>
        <end position="169"/>
    </location>
</feature>
<dbReference type="EnsemblMetazoa" id="Aqu2.1.25620_001">
    <property type="protein sequence ID" value="Aqu2.1.25620_001"/>
    <property type="gene ID" value="Aqu2.1.25620"/>
</dbReference>
<dbReference type="InParanoid" id="A0A1X7UDA4"/>
<evidence type="ECO:0000256" key="1">
    <source>
        <dbReference type="SAM" id="MobiDB-lite"/>
    </source>
</evidence>
<dbReference type="PANTHER" id="PTHR38681">
    <property type="entry name" value="RETROVIRUS-RELATED POL POLYPROTEIN FROM TRANSPOSON 412-LIKE PROTEIN-RELATED"/>
    <property type="match status" value="1"/>
</dbReference>
<dbReference type="Gene3D" id="3.30.420.10">
    <property type="entry name" value="Ribonuclease H-like superfamily/Ribonuclease H"/>
    <property type="match status" value="1"/>
</dbReference>
<evidence type="ECO:0000313" key="2">
    <source>
        <dbReference type="EnsemblMetazoa" id="Aqu2.1.25620_001"/>
    </source>
</evidence>
<dbReference type="SUPFAM" id="SSF53098">
    <property type="entry name" value="Ribonuclease H-like"/>
    <property type="match status" value="1"/>
</dbReference>
<dbReference type="InterPro" id="IPR012337">
    <property type="entry name" value="RNaseH-like_sf"/>
</dbReference>
<protein>
    <recommendedName>
        <fullName evidence="3">Integrase catalytic domain-containing protein</fullName>
    </recommendedName>
</protein>
<evidence type="ECO:0008006" key="3">
    <source>
        <dbReference type="Google" id="ProtNLM"/>
    </source>
</evidence>
<dbReference type="AlphaFoldDB" id="A0A1X7UDA4"/>
<dbReference type="GO" id="GO:0003676">
    <property type="term" value="F:nucleic acid binding"/>
    <property type="evidence" value="ECO:0007669"/>
    <property type="project" value="InterPro"/>
</dbReference>
<dbReference type="PANTHER" id="PTHR38681:SF1">
    <property type="entry name" value="RETROVIRUS-RELATED POL POLYPROTEIN FROM TRANSPOSON 412-LIKE PROTEIN"/>
    <property type="match status" value="1"/>
</dbReference>
<feature type="compositionally biased region" description="Polar residues" evidence="1">
    <location>
        <begin position="135"/>
        <end position="169"/>
    </location>
</feature>
<accession>A0A1X7UDA4</accession>
<reference evidence="2" key="1">
    <citation type="submission" date="2017-05" db="UniProtKB">
        <authorList>
            <consortium name="EnsemblMetazoa"/>
        </authorList>
    </citation>
    <scope>IDENTIFICATION</scope>
</reference>
<dbReference type="OrthoDB" id="775972at2759"/>
<organism evidence="2">
    <name type="scientific">Amphimedon queenslandica</name>
    <name type="common">Sponge</name>
    <dbReference type="NCBI Taxonomy" id="400682"/>
    <lineage>
        <taxon>Eukaryota</taxon>
        <taxon>Metazoa</taxon>
        <taxon>Porifera</taxon>
        <taxon>Demospongiae</taxon>
        <taxon>Heteroscleromorpha</taxon>
        <taxon>Haplosclerida</taxon>
        <taxon>Niphatidae</taxon>
        <taxon>Amphimedon</taxon>
    </lineage>
</organism>
<sequence length="182" mass="20186">MESLKSPLSKVKDRFTRWPEAFPLRDISALTIARALVAGWISRFGVPSTVTTDRGSQFESSVLAQLTRLLVLERTEKYDVIDINGTRDTISVDRLKSAHIDKTITIILPNHDSLLTNTSHSHSTSSSTPLTTDSFKANTTRLETDSTGLDTDTNCSKTNGTHTDTNITHSSQRVRFPKLLNI</sequence>